<evidence type="ECO:0000256" key="1">
    <source>
        <dbReference type="ARBA" id="ARBA00004123"/>
    </source>
</evidence>
<dbReference type="AlphaFoldDB" id="A0A0C3CG28"/>
<feature type="compositionally biased region" description="Low complexity" evidence="5">
    <location>
        <begin position="151"/>
        <end position="165"/>
    </location>
</feature>
<feature type="compositionally biased region" description="Gly residues" evidence="5">
    <location>
        <begin position="424"/>
        <end position="442"/>
    </location>
</feature>
<evidence type="ECO:0000313" key="8">
    <source>
        <dbReference type="Proteomes" id="UP000053424"/>
    </source>
</evidence>
<dbReference type="InterPro" id="IPR007854">
    <property type="entry name" value="Fip1_dom"/>
</dbReference>
<accession>A0A0C3CG28</accession>
<dbReference type="GO" id="GO:0005847">
    <property type="term" value="C:mRNA cleavage and polyadenylation specificity factor complex"/>
    <property type="evidence" value="ECO:0007669"/>
    <property type="project" value="TreeGrafter"/>
</dbReference>
<dbReference type="PANTHER" id="PTHR13484">
    <property type="entry name" value="FIP1-LIKE 1 PROTEIN"/>
    <property type="match status" value="1"/>
</dbReference>
<feature type="compositionally biased region" description="Pro residues" evidence="5">
    <location>
        <begin position="449"/>
        <end position="466"/>
    </location>
</feature>
<name>A0A0C3CG28_HEBCY</name>
<reference evidence="7 8" key="1">
    <citation type="submission" date="2014-04" db="EMBL/GenBank/DDBJ databases">
        <authorList>
            <consortium name="DOE Joint Genome Institute"/>
            <person name="Kuo A."/>
            <person name="Gay G."/>
            <person name="Dore J."/>
            <person name="Kohler A."/>
            <person name="Nagy L.G."/>
            <person name="Floudas D."/>
            <person name="Copeland A."/>
            <person name="Barry K.W."/>
            <person name="Cichocki N."/>
            <person name="Veneault-Fourrey C."/>
            <person name="LaButti K."/>
            <person name="Lindquist E.A."/>
            <person name="Lipzen A."/>
            <person name="Lundell T."/>
            <person name="Morin E."/>
            <person name="Murat C."/>
            <person name="Sun H."/>
            <person name="Tunlid A."/>
            <person name="Henrissat B."/>
            <person name="Grigoriev I.V."/>
            <person name="Hibbett D.S."/>
            <person name="Martin F."/>
            <person name="Nordberg H.P."/>
            <person name="Cantor M.N."/>
            <person name="Hua S.X."/>
        </authorList>
    </citation>
    <scope>NUCLEOTIDE SEQUENCE [LARGE SCALE GENOMIC DNA]</scope>
    <source>
        <strain evidence="8">h7</strain>
    </source>
</reference>
<comment type="subcellular location">
    <subcellularLocation>
        <location evidence="1">Nucleus</location>
    </subcellularLocation>
</comment>
<dbReference type="InterPro" id="IPR051187">
    <property type="entry name" value="Pre-mRNA_3'-end_processing_reg"/>
</dbReference>
<dbReference type="OrthoDB" id="1917198at2759"/>
<evidence type="ECO:0000256" key="5">
    <source>
        <dbReference type="SAM" id="MobiDB-lite"/>
    </source>
</evidence>
<dbReference type="HOGENOM" id="CLU_038604_0_0_1"/>
<dbReference type="Pfam" id="PF05182">
    <property type="entry name" value="Fip1"/>
    <property type="match status" value="1"/>
</dbReference>
<evidence type="ECO:0000256" key="2">
    <source>
        <dbReference type="ARBA" id="ARBA00007459"/>
    </source>
</evidence>
<feature type="domain" description="Pre-mRNA polyadenylation factor Fip1" evidence="6">
    <location>
        <begin position="209"/>
        <end position="249"/>
    </location>
</feature>
<keyword evidence="8" id="KW-1185">Reference proteome</keyword>
<organism evidence="7 8">
    <name type="scientific">Hebeloma cylindrosporum</name>
    <dbReference type="NCBI Taxonomy" id="76867"/>
    <lineage>
        <taxon>Eukaryota</taxon>
        <taxon>Fungi</taxon>
        <taxon>Dikarya</taxon>
        <taxon>Basidiomycota</taxon>
        <taxon>Agaricomycotina</taxon>
        <taxon>Agaricomycetes</taxon>
        <taxon>Agaricomycetidae</taxon>
        <taxon>Agaricales</taxon>
        <taxon>Agaricineae</taxon>
        <taxon>Hymenogastraceae</taxon>
        <taxon>Hebeloma</taxon>
    </lineage>
</organism>
<dbReference type="PANTHER" id="PTHR13484:SF0">
    <property type="entry name" value="PRE-MRNA 3'-END-PROCESSING FACTOR FIP1"/>
    <property type="match status" value="1"/>
</dbReference>
<sequence length="530" mass="56180">MDDDDEFLYGEPSGADTQQPGTSEPQPVSIESTQPSNGLVAHLENEAERIPPNNGHTEPPAQQDEDEDEEAGDDEVDLGEESDEDDVEIIMEPVARSLDFRSQNRPPINRVTSGPVPSQPKAPQPSLTTEYTPIQRGGPVTPGQSQSDLGAPSAPAAQPQSQPQSTKEPPLVQDDGIDTSTLPPVQAPPSHPVIDPSATGAFDGRSILELDLNAMADKPWRRPGSDISDWFNYGFDELSWEAYCYRRRDLGEIANVLKTNVINFSAMPEDQLIALPPEVRTMVMTGANAMMNNAGANPGMMGPGVMMDMGMMGPMGMGMNGDMGMGGPMMQGMMSDGGQGGQSVVGVVPTNATPEQVNGVGMMQEGFNPGSGMMNMGMGGDYGMQEQNAMAQQSYPVMEQQSVAPVNVPGGRGTPLPFRARGAPGLGGRGRGFQGRGRGRGGLYAADAAPPPVPVRPASPLPPGVPTGPRNQNKYKDRDGNAPAVDGLDYGGGKEGMSRRTPSGEPEERISSRKRRSSPGLDDMRGSKRR</sequence>
<dbReference type="STRING" id="686832.A0A0C3CG28"/>
<feature type="region of interest" description="Disordered" evidence="5">
    <location>
        <begin position="1"/>
        <end position="200"/>
    </location>
</feature>
<comment type="similarity">
    <text evidence="2">Belongs to the FIP1 family.</text>
</comment>
<keyword evidence="3" id="KW-0507">mRNA processing</keyword>
<gene>
    <name evidence="7" type="ORF">M413DRAFT_439370</name>
</gene>
<dbReference type="EMBL" id="KN831769">
    <property type="protein sequence ID" value="KIM47700.1"/>
    <property type="molecule type" value="Genomic_DNA"/>
</dbReference>
<dbReference type="GO" id="GO:0006397">
    <property type="term" value="P:mRNA processing"/>
    <property type="evidence" value="ECO:0007669"/>
    <property type="project" value="UniProtKB-KW"/>
</dbReference>
<feature type="compositionally biased region" description="Polar residues" evidence="5">
    <location>
        <begin position="15"/>
        <end position="37"/>
    </location>
</feature>
<reference evidence="8" key="2">
    <citation type="submission" date="2015-01" db="EMBL/GenBank/DDBJ databases">
        <title>Evolutionary Origins and Diversification of the Mycorrhizal Mutualists.</title>
        <authorList>
            <consortium name="DOE Joint Genome Institute"/>
            <consortium name="Mycorrhizal Genomics Consortium"/>
            <person name="Kohler A."/>
            <person name="Kuo A."/>
            <person name="Nagy L.G."/>
            <person name="Floudas D."/>
            <person name="Copeland A."/>
            <person name="Barry K.W."/>
            <person name="Cichocki N."/>
            <person name="Veneault-Fourrey C."/>
            <person name="LaButti K."/>
            <person name="Lindquist E.A."/>
            <person name="Lipzen A."/>
            <person name="Lundell T."/>
            <person name="Morin E."/>
            <person name="Murat C."/>
            <person name="Riley R."/>
            <person name="Ohm R."/>
            <person name="Sun H."/>
            <person name="Tunlid A."/>
            <person name="Henrissat B."/>
            <person name="Grigoriev I.V."/>
            <person name="Hibbett D.S."/>
            <person name="Martin F."/>
        </authorList>
    </citation>
    <scope>NUCLEOTIDE SEQUENCE [LARGE SCALE GENOMIC DNA]</scope>
    <source>
        <strain evidence="8">h7</strain>
    </source>
</reference>
<evidence type="ECO:0000256" key="4">
    <source>
        <dbReference type="ARBA" id="ARBA00023242"/>
    </source>
</evidence>
<evidence type="ECO:0000259" key="6">
    <source>
        <dbReference type="Pfam" id="PF05182"/>
    </source>
</evidence>
<feature type="compositionally biased region" description="Polar residues" evidence="5">
    <location>
        <begin position="100"/>
        <end position="116"/>
    </location>
</feature>
<protein>
    <recommendedName>
        <fullName evidence="6">Pre-mRNA polyadenylation factor Fip1 domain-containing protein</fullName>
    </recommendedName>
</protein>
<proteinExistence type="inferred from homology"/>
<dbReference type="Proteomes" id="UP000053424">
    <property type="component" value="Unassembled WGS sequence"/>
</dbReference>
<keyword evidence="4" id="KW-0539">Nucleus</keyword>
<feature type="region of interest" description="Disordered" evidence="5">
    <location>
        <begin position="408"/>
        <end position="530"/>
    </location>
</feature>
<evidence type="ECO:0000313" key="7">
    <source>
        <dbReference type="EMBL" id="KIM47700.1"/>
    </source>
</evidence>
<feature type="compositionally biased region" description="Acidic residues" evidence="5">
    <location>
        <begin position="63"/>
        <end position="89"/>
    </location>
</feature>
<evidence type="ECO:0000256" key="3">
    <source>
        <dbReference type="ARBA" id="ARBA00022664"/>
    </source>
</evidence>